<protein>
    <recommendedName>
        <fullName evidence="8">Carboxylic ester hydrolase</fullName>
        <ecNumber evidence="8">3.1.1.-</ecNumber>
    </recommendedName>
</protein>
<dbReference type="InterPro" id="IPR000997">
    <property type="entry name" value="Cholinesterase"/>
</dbReference>
<dbReference type="CDD" id="cd00312">
    <property type="entry name" value="Esterase_lipase"/>
    <property type="match status" value="1"/>
</dbReference>
<reference evidence="11" key="1">
    <citation type="submission" date="2017-01" db="EMBL/GenBank/DDBJ databases">
        <title>Comparative genomics of anhydrobiosis in the tardigrade Hypsibius dujardini.</title>
        <authorList>
            <person name="Yoshida Y."/>
            <person name="Koutsovoulos G."/>
            <person name="Laetsch D."/>
            <person name="Stevens L."/>
            <person name="Kumar S."/>
            <person name="Horikawa D."/>
            <person name="Ishino K."/>
            <person name="Komine S."/>
            <person name="Tomita M."/>
            <person name="Blaxter M."/>
            <person name="Arakawa K."/>
        </authorList>
    </citation>
    <scope>NUCLEOTIDE SEQUENCE [LARGE SCALE GENOMIC DNA]</scope>
    <source>
        <strain evidence="11">Z151</strain>
    </source>
</reference>
<evidence type="ECO:0000256" key="6">
    <source>
        <dbReference type="ARBA" id="ARBA00048484"/>
    </source>
</evidence>
<keyword evidence="5" id="KW-1015">Disulfide bond</keyword>
<dbReference type="Gene3D" id="3.40.50.1820">
    <property type="entry name" value="alpha/beta hydrolase"/>
    <property type="match status" value="1"/>
</dbReference>
<evidence type="ECO:0000256" key="8">
    <source>
        <dbReference type="RuleBase" id="RU361235"/>
    </source>
</evidence>
<keyword evidence="2" id="KW-0719">Serine esterase</keyword>
<evidence type="ECO:0000256" key="4">
    <source>
        <dbReference type="ARBA" id="ARBA00022867"/>
    </source>
</evidence>
<dbReference type="InterPro" id="IPR002018">
    <property type="entry name" value="CarbesteraseB"/>
</dbReference>
<dbReference type="GO" id="GO:0005886">
    <property type="term" value="C:plasma membrane"/>
    <property type="evidence" value="ECO:0007669"/>
    <property type="project" value="TreeGrafter"/>
</dbReference>
<dbReference type="EC" id="3.1.1.-" evidence="8"/>
<dbReference type="PANTHER" id="PTHR43918:SF13">
    <property type="entry name" value="ACETYLCHOLINESTERASE"/>
    <property type="match status" value="1"/>
</dbReference>
<gene>
    <name evidence="10" type="ORF">BV898_02068</name>
</gene>
<dbReference type="AlphaFoldDB" id="A0A1W0X9B1"/>
<evidence type="ECO:0000256" key="1">
    <source>
        <dbReference type="ARBA" id="ARBA00005964"/>
    </source>
</evidence>
<dbReference type="GO" id="GO:0005615">
    <property type="term" value="C:extracellular space"/>
    <property type="evidence" value="ECO:0007669"/>
    <property type="project" value="TreeGrafter"/>
</dbReference>
<dbReference type="GO" id="GO:0006581">
    <property type="term" value="P:acetylcholine catabolic process"/>
    <property type="evidence" value="ECO:0007669"/>
    <property type="project" value="TreeGrafter"/>
</dbReference>
<evidence type="ECO:0000313" key="11">
    <source>
        <dbReference type="Proteomes" id="UP000192578"/>
    </source>
</evidence>
<dbReference type="Pfam" id="PF00135">
    <property type="entry name" value="COesterase"/>
    <property type="match status" value="1"/>
</dbReference>
<dbReference type="FunFam" id="3.40.50.1820:FF:000029">
    <property type="entry name" value="Acetylcholinesterase"/>
    <property type="match status" value="1"/>
</dbReference>
<evidence type="ECO:0000256" key="7">
    <source>
        <dbReference type="PIRSR" id="PIRSR600997-1"/>
    </source>
</evidence>
<dbReference type="PRINTS" id="PR00878">
    <property type="entry name" value="CHOLNESTRASE"/>
</dbReference>
<dbReference type="GO" id="GO:0019695">
    <property type="term" value="P:choline metabolic process"/>
    <property type="evidence" value="ECO:0007669"/>
    <property type="project" value="TreeGrafter"/>
</dbReference>
<keyword evidence="4" id="KW-0531">Neurotransmitter degradation</keyword>
<feature type="domain" description="Carboxylesterase type B" evidence="9">
    <location>
        <begin position="10"/>
        <end position="535"/>
    </location>
</feature>
<feature type="active site" description="Charge relay system" evidence="7">
    <location>
        <position position="331"/>
    </location>
</feature>
<feature type="active site" description="Acyl-ester intermediate" evidence="7">
    <location>
        <position position="203"/>
    </location>
</feature>
<dbReference type="EMBL" id="MTYJ01000008">
    <property type="protein sequence ID" value="OQV24116.1"/>
    <property type="molecule type" value="Genomic_DNA"/>
</dbReference>
<evidence type="ECO:0000256" key="2">
    <source>
        <dbReference type="ARBA" id="ARBA00022487"/>
    </source>
</evidence>
<dbReference type="PROSITE" id="PS00941">
    <property type="entry name" value="CARBOXYLESTERASE_B_2"/>
    <property type="match status" value="1"/>
</dbReference>
<keyword evidence="3 8" id="KW-0378">Hydrolase</keyword>
<dbReference type="Proteomes" id="UP000192578">
    <property type="component" value="Unassembled WGS sequence"/>
</dbReference>
<accession>A0A1W0X9B1</accession>
<evidence type="ECO:0000256" key="3">
    <source>
        <dbReference type="ARBA" id="ARBA00022801"/>
    </source>
</evidence>
<comment type="caution">
    <text evidence="10">The sequence shown here is derived from an EMBL/GenBank/DDBJ whole genome shotgun (WGS) entry which is preliminary data.</text>
</comment>
<feature type="active site" description="Charge relay system" evidence="7">
    <location>
        <position position="448"/>
    </location>
</feature>
<proteinExistence type="inferred from homology"/>
<evidence type="ECO:0000313" key="10">
    <source>
        <dbReference type="EMBL" id="OQV24116.1"/>
    </source>
</evidence>
<dbReference type="InterPro" id="IPR019826">
    <property type="entry name" value="Carboxylesterase_B_AS"/>
</dbReference>
<dbReference type="InterPro" id="IPR029058">
    <property type="entry name" value="AB_hydrolase_fold"/>
</dbReference>
<dbReference type="OrthoDB" id="9000293at2759"/>
<dbReference type="InterPro" id="IPR050654">
    <property type="entry name" value="AChE-related_enzymes"/>
</dbReference>
<dbReference type="InterPro" id="IPR019819">
    <property type="entry name" value="Carboxylesterase_B_CS"/>
</dbReference>
<comment type="catalytic activity">
    <reaction evidence="6">
        <text>acetylcholine + H2O = choline + acetate + H(+)</text>
        <dbReference type="Rhea" id="RHEA:17561"/>
        <dbReference type="ChEBI" id="CHEBI:15354"/>
        <dbReference type="ChEBI" id="CHEBI:15355"/>
        <dbReference type="ChEBI" id="CHEBI:15377"/>
        <dbReference type="ChEBI" id="CHEBI:15378"/>
        <dbReference type="ChEBI" id="CHEBI:30089"/>
        <dbReference type="EC" id="3.1.1.7"/>
    </reaction>
</comment>
<dbReference type="ESTHER" id="hypdu-a0a1w0x9b1">
    <property type="family name" value="ACHE"/>
</dbReference>
<dbReference type="GO" id="GO:0003990">
    <property type="term" value="F:acetylcholinesterase activity"/>
    <property type="evidence" value="ECO:0007669"/>
    <property type="project" value="UniProtKB-EC"/>
</dbReference>
<evidence type="ECO:0000256" key="5">
    <source>
        <dbReference type="ARBA" id="ARBA00023157"/>
    </source>
</evidence>
<comment type="similarity">
    <text evidence="1 8">Belongs to the type-B carboxylesterase/lipase family.</text>
</comment>
<dbReference type="SUPFAM" id="SSF53474">
    <property type="entry name" value="alpha/beta-Hydrolases"/>
    <property type="match status" value="1"/>
</dbReference>
<dbReference type="PROSITE" id="PS00122">
    <property type="entry name" value="CARBOXYLESTERASE_B_1"/>
    <property type="match status" value="1"/>
</dbReference>
<evidence type="ECO:0000259" key="9">
    <source>
        <dbReference type="Pfam" id="PF00135"/>
    </source>
</evidence>
<organism evidence="10 11">
    <name type="scientific">Hypsibius exemplaris</name>
    <name type="common">Freshwater tardigrade</name>
    <dbReference type="NCBI Taxonomy" id="2072580"/>
    <lineage>
        <taxon>Eukaryota</taxon>
        <taxon>Metazoa</taxon>
        <taxon>Ecdysozoa</taxon>
        <taxon>Tardigrada</taxon>
        <taxon>Eutardigrada</taxon>
        <taxon>Parachela</taxon>
        <taxon>Hypsibioidea</taxon>
        <taxon>Hypsibiidae</taxon>
        <taxon>Hypsibius</taxon>
    </lineage>
</organism>
<dbReference type="PANTHER" id="PTHR43918">
    <property type="entry name" value="ACETYLCHOLINESTERASE"/>
    <property type="match status" value="1"/>
</dbReference>
<name>A0A1W0X9B1_HYPEX</name>
<keyword evidence="11" id="KW-1185">Reference proteome</keyword>
<sequence>MTRADEDPLLVMTTKGHVRGFTTTTAHGKTVDAFFGIPFARPPVGDLRFRRPRPLRMWDGILNATKPPNSCYQALDTTFDDFLGSAMWNANTQLSEDCLYLSIWVPQPRPTSSAVMVWIYGGGFVMGTLTLDIYDGATLAAEENVIVVSFQYRVGALGFLYLATEDAPGNAGMYDQVAALRWVRENIAAFGGNPQSVTIFGESAGGASASLHTLSPVSKELFNQAILMSGSATCPWAVLTRDVALDRAVKLTQRLKCLSSSEILAGNLPKLLACLRKVPASEIVDQQTDGFLDFSFVPVIDGEFLPASPGSILKGGGFKRSNIMLGSVSEEGTHFILYQFQQLLGLKDQIQMTYDHLIASLDNIFSKMFSRTAMDAIIFQYTDWLDPHDPIRNVDLLEKAVGDYYFTCNLNEQALSYAQAGHGLGIYMYTFTHQSSNLPWPKWVGVAHSSELDYVFGWPLDPKRGYTEDEVQLSKRMMKYWANFARTGNPSLTIQDGYSNHSWPVYSLSGKEHLMMDTKDPLIQGDVRATQCAFWKSYLPQLQRTSTNESCPRGLETSSGGPSKGQSSFYFRWVILSVALVGLV</sequence>